<dbReference type="InterPro" id="IPR022171">
    <property type="entry name" value="PPE_C"/>
</dbReference>
<dbReference type="Proteomes" id="UP000192707">
    <property type="component" value="Unassembled WGS sequence"/>
</dbReference>
<evidence type="ECO:0000256" key="1">
    <source>
        <dbReference type="ARBA" id="ARBA00010652"/>
    </source>
</evidence>
<gene>
    <name evidence="5" type="ORF">BST14_02435</name>
</gene>
<keyword evidence="6" id="KW-1185">Reference proteome</keyword>
<dbReference type="SUPFAM" id="SSF140459">
    <property type="entry name" value="PE/PPE dimer-like"/>
    <property type="match status" value="1"/>
</dbReference>
<proteinExistence type="inferred from homology"/>
<comment type="similarity">
    <text evidence="1">Belongs to the mycobacterial PPE family.</text>
</comment>
<dbReference type="Gene3D" id="1.20.1260.20">
    <property type="entry name" value="PPE superfamily"/>
    <property type="match status" value="1"/>
</dbReference>
<dbReference type="InterPro" id="IPR038332">
    <property type="entry name" value="PPE_sf"/>
</dbReference>
<comment type="caution">
    <text evidence="5">The sequence shown here is derived from an EMBL/GenBank/DDBJ whole genome shotgun (WGS) entry which is preliminary data.</text>
</comment>
<evidence type="ECO:0000259" key="3">
    <source>
        <dbReference type="Pfam" id="PF00823"/>
    </source>
</evidence>
<dbReference type="GO" id="GO:0052572">
    <property type="term" value="P:response to host immune response"/>
    <property type="evidence" value="ECO:0007669"/>
    <property type="project" value="TreeGrafter"/>
</dbReference>
<name>A0A1W9ZRJ1_MYCAI</name>
<evidence type="ECO:0000259" key="4">
    <source>
        <dbReference type="Pfam" id="PF12484"/>
    </source>
</evidence>
<feature type="domain" description="PPE family C-terminal" evidence="4">
    <location>
        <begin position="320"/>
        <end position="406"/>
    </location>
</feature>
<feature type="compositionally biased region" description="Basic and acidic residues" evidence="2">
    <location>
        <begin position="383"/>
        <end position="392"/>
    </location>
</feature>
<feature type="domain" description="PPE" evidence="3">
    <location>
        <begin position="5"/>
        <end position="168"/>
    </location>
</feature>
<dbReference type="AlphaFoldDB" id="A0A1W9ZRJ1"/>
<dbReference type="EMBL" id="MVHG01000003">
    <property type="protein sequence ID" value="ORA20421.1"/>
    <property type="molecule type" value="Genomic_DNA"/>
</dbReference>
<feature type="compositionally biased region" description="Basic residues" evidence="2">
    <location>
        <begin position="399"/>
        <end position="410"/>
    </location>
</feature>
<evidence type="ECO:0000256" key="2">
    <source>
        <dbReference type="SAM" id="MobiDB-lite"/>
    </source>
</evidence>
<dbReference type="PANTHER" id="PTHR46766:SF1">
    <property type="entry name" value="GLUTAMINE-RICH PROTEIN 2"/>
    <property type="match status" value="1"/>
</dbReference>
<dbReference type="PANTHER" id="PTHR46766">
    <property type="entry name" value="GLUTAMINE-RICH PROTEIN 2"/>
    <property type="match status" value="1"/>
</dbReference>
<accession>A0A1W9ZRJ1</accession>
<dbReference type="InterPro" id="IPR000030">
    <property type="entry name" value="PPE_dom"/>
</dbReference>
<sequence length="410" mass="40276">MIPAFVFFPPEINSALIVGGPGAGPLFEAASAWDGLAVELSSSASSFHTVVSDLAAGSWMGPSSMSMTAAAAPYVEWLIIAAAQAEVAALQARIAALAFEGALVATVPLADVLANRARLLVLIATNFFGINAAAIAQTELEYVEMWAQDVAAMLGYYAGAQSMAQALPDFSVPPAVLAGSAPAADLSGLAGLVTAPLSLASQFFQGLSSLGTAFASDLQSVFGALSPAVSLLSSTPVATLTTVAQAGMYPATALMTPMATLAHSAAPAPPAAAPAPAPSLAPALVGAASAPLAAPHSAGSVMSDLQPLTGGGLGALGVATAGLGGARFVGSLTVPAAWQGSVPAYIATPAMSGVGSGAPATAEVGAGGPGSNVPVTAMPVSDKTPEGEDRGTRAQVVRSRPKVVPRNRPG</sequence>
<dbReference type="FunFam" id="1.20.1260.20:FF:000001">
    <property type="entry name" value="PPE family protein PPE41"/>
    <property type="match status" value="1"/>
</dbReference>
<evidence type="ECO:0000313" key="6">
    <source>
        <dbReference type="Proteomes" id="UP000192707"/>
    </source>
</evidence>
<evidence type="ECO:0000313" key="5">
    <source>
        <dbReference type="EMBL" id="ORA20421.1"/>
    </source>
</evidence>
<reference evidence="5 6" key="1">
    <citation type="submission" date="2016-12" db="EMBL/GenBank/DDBJ databases">
        <title>The new phylogeny of genus Mycobacterium.</title>
        <authorList>
            <person name="Tortoli E."/>
            <person name="Trovato A."/>
            <person name="Cirillo D.M."/>
        </authorList>
    </citation>
    <scope>NUCLEOTIDE SEQUENCE [LARGE SCALE GENOMIC DNA]</scope>
    <source>
        <strain evidence="5 6">DSM 45069</strain>
    </source>
</reference>
<feature type="region of interest" description="Disordered" evidence="2">
    <location>
        <begin position="362"/>
        <end position="410"/>
    </location>
</feature>
<organism evidence="5 6">
    <name type="scientific">Mycobacterium arosiense ATCC BAA-1401 = DSM 45069</name>
    <dbReference type="NCBI Taxonomy" id="1265311"/>
    <lineage>
        <taxon>Bacteria</taxon>
        <taxon>Bacillati</taxon>
        <taxon>Actinomycetota</taxon>
        <taxon>Actinomycetes</taxon>
        <taxon>Mycobacteriales</taxon>
        <taxon>Mycobacteriaceae</taxon>
        <taxon>Mycobacterium</taxon>
        <taxon>Mycobacterium avium complex (MAC)</taxon>
    </lineage>
</organism>
<dbReference type="RefSeq" id="WP_083062988.1">
    <property type="nucleotide sequence ID" value="NZ_MVHG01000003.1"/>
</dbReference>
<dbReference type="OrthoDB" id="4753779at2"/>
<dbReference type="Pfam" id="PF00823">
    <property type="entry name" value="PPE"/>
    <property type="match status" value="1"/>
</dbReference>
<dbReference type="Pfam" id="PF12484">
    <property type="entry name" value="PPE-SVP"/>
    <property type="match status" value="1"/>
</dbReference>
<protein>
    <submittedName>
        <fullName evidence="5">PPE family protein</fullName>
    </submittedName>
</protein>